<comment type="similarity">
    <text evidence="1">Belongs to the CAPAB/TerDEXZ family.</text>
</comment>
<keyword evidence="3" id="KW-0472">Membrane</keyword>
<reference evidence="5 6" key="1">
    <citation type="submission" date="2024-02" db="EMBL/GenBank/DDBJ databases">
        <title>Bacteria isolated from the canopy kelp, Nereocystis luetkeana.</title>
        <authorList>
            <person name="Pfister C.A."/>
            <person name="Younker I.T."/>
            <person name="Light S.H."/>
        </authorList>
    </citation>
    <scope>NUCLEOTIDE SEQUENCE [LARGE SCALE GENOMIC DNA]</scope>
    <source>
        <strain evidence="5 6">TI.1.05</strain>
    </source>
</reference>
<comment type="caution">
    <text evidence="5">The sequence shown here is derived from an EMBL/GenBank/DDBJ whole genome shotgun (WGS) entry which is preliminary data.</text>
</comment>
<evidence type="ECO:0000259" key="4">
    <source>
        <dbReference type="Pfam" id="PF02342"/>
    </source>
</evidence>
<keyword evidence="2" id="KW-0778">Tellurium resistance</keyword>
<feature type="domain" description="TerD" evidence="4">
    <location>
        <begin position="199"/>
        <end position="364"/>
    </location>
</feature>
<gene>
    <name evidence="5" type="ORF">V6256_13485</name>
</gene>
<dbReference type="InterPro" id="IPR003325">
    <property type="entry name" value="TerD"/>
</dbReference>
<dbReference type="PANTHER" id="PTHR32097:SF4">
    <property type="entry name" value="GENERAL STRESS PROTEIN 16U"/>
    <property type="match status" value="1"/>
</dbReference>
<name>A0ABU9GTG8_9GAMM</name>
<dbReference type="PANTHER" id="PTHR32097">
    <property type="entry name" value="CAMP-BINDING PROTEIN 1-RELATED"/>
    <property type="match status" value="1"/>
</dbReference>
<evidence type="ECO:0000256" key="3">
    <source>
        <dbReference type="SAM" id="Phobius"/>
    </source>
</evidence>
<dbReference type="Pfam" id="PF02342">
    <property type="entry name" value="TerD"/>
    <property type="match status" value="2"/>
</dbReference>
<keyword evidence="3" id="KW-0812">Transmembrane</keyword>
<keyword evidence="3" id="KW-1133">Transmembrane helix</keyword>
<accession>A0ABU9GTG8</accession>
<dbReference type="InterPro" id="IPR051324">
    <property type="entry name" value="Stress/Tellurium_Resist"/>
</dbReference>
<dbReference type="Gene3D" id="2.60.60.30">
    <property type="entry name" value="sav2460 like domains"/>
    <property type="match status" value="2"/>
</dbReference>
<evidence type="ECO:0000256" key="2">
    <source>
        <dbReference type="ARBA" id="ARBA00022686"/>
    </source>
</evidence>
<evidence type="ECO:0000313" key="5">
    <source>
        <dbReference type="EMBL" id="MEL0630623.1"/>
    </source>
</evidence>
<evidence type="ECO:0000313" key="6">
    <source>
        <dbReference type="Proteomes" id="UP001369082"/>
    </source>
</evidence>
<protein>
    <submittedName>
        <fullName evidence="5">TerD family protein</fullName>
    </submittedName>
</protein>
<evidence type="ECO:0000256" key="1">
    <source>
        <dbReference type="ARBA" id="ARBA00008775"/>
    </source>
</evidence>
<feature type="domain" description="TerD" evidence="4">
    <location>
        <begin position="63"/>
        <end position="161"/>
    </location>
</feature>
<sequence>MKLVVGQNIPIENVAVAEVDFAWRSLKSDLNLTIHALAFSNGEPASQTKLDINNIILPDAVEQDATGRHFSIDFAKVPSQVDRIAFYGFLPELSRYSLAQTDAFEIRVNETKVGRIATMAVDAFTETDKSVLLCEFYLRKGVWKLAYKLQAVKSTVKEVLTQLGFSIEQAAVPEQTISSNEQTKDAQDKVEEAMFLDNVELKKGQNLSLGKHFQHCTAITCALTVVPKLDDLALNVIAINRDNKVNNIKDFLYQENKVLRGDGVKVSERDVLINLDLIPEDITKVQLLVTRRSSAKRISSADFIEIALTNTFTGQKIAKYISETNDKNYNTMVLLNLYRGNNGWTIRAVGQGFSQGLDKIGERYHFSPPKLRQNHREPIQQIDINDLHADRSDFIEKYKKMQSLSYWIMGIAALLVVLTFSRVLFLPLACILAGAGWYLFQRASKALRSVEHEKFERVVLKLIKANNYKLTAFEVATTCQVTIENATQVLDELCSKGLGNTAVNREGGIYYDFSTLK</sequence>
<dbReference type="EMBL" id="JBAKAZ010000069">
    <property type="protein sequence ID" value="MEL0630623.1"/>
    <property type="molecule type" value="Genomic_DNA"/>
</dbReference>
<dbReference type="CDD" id="cd06974">
    <property type="entry name" value="TerD_like"/>
    <property type="match status" value="1"/>
</dbReference>
<dbReference type="Proteomes" id="UP001369082">
    <property type="component" value="Unassembled WGS sequence"/>
</dbReference>
<feature type="transmembrane region" description="Helical" evidence="3">
    <location>
        <begin position="406"/>
        <end position="439"/>
    </location>
</feature>
<organism evidence="5 6">
    <name type="scientific">Psychromonas aquatilis</name>
    <dbReference type="NCBI Taxonomy" id="2005072"/>
    <lineage>
        <taxon>Bacteria</taxon>
        <taxon>Pseudomonadati</taxon>
        <taxon>Pseudomonadota</taxon>
        <taxon>Gammaproteobacteria</taxon>
        <taxon>Alteromonadales</taxon>
        <taxon>Psychromonadaceae</taxon>
        <taxon>Psychromonas</taxon>
    </lineage>
</organism>
<dbReference type="RefSeq" id="WP_341598750.1">
    <property type="nucleotide sequence ID" value="NZ_JBAKAZ010000069.1"/>
</dbReference>
<proteinExistence type="inferred from homology"/>
<keyword evidence="6" id="KW-1185">Reference proteome</keyword>